<sequence length="46" mass="5040">GYTRGHPEPRRRRIEPAGSGARWAQPRSGELAGASEPRTSRRVLGV</sequence>
<name>A0A6J4J133_9BACT</name>
<feature type="region of interest" description="Disordered" evidence="1">
    <location>
        <begin position="1"/>
        <end position="46"/>
    </location>
</feature>
<dbReference type="EMBL" id="CADCTA010000106">
    <property type="protein sequence ID" value="CAA9265017.1"/>
    <property type="molecule type" value="Genomic_DNA"/>
</dbReference>
<evidence type="ECO:0000313" key="2">
    <source>
        <dbReference type="EMBL" id="CAA9265017.1"/>
    </source>
</evidence>
<dbReference type="AlphaFoldDB" id="A0A6J4J133"/>
<reference evidence="2" key="1">
    <citation type="submission" date="2020-02" db="EMBL/GenBank/DDBJ databases">
        <authorList>
            <person name="Meier V. D."/>
        </authorList>
    </citation>
    <scope>NUCLEOTIDE SEQUENCE</scope>
    <source>
        <strain evidence="2">AVDCRST_MAG42</strain>
    </source>
</reference>
<accession>A0A6J4J133</accession>
<feature type="non-terminal residue" evidence="2">
    <location>
        <position position="1"/>
    </location>
</feature>
<feature type="non-terminal residue" evidence="2">
    <location>
        <position position="46"/>
    </location>
</feature>
<evidence type="ECO:0000256" key="1">
    <source>
        <dbReference type="SAM" id="MobiDB-lite"/>
    </source>
</evidence>
<gene>
    <name evidence="2" type="ORF">AVDCRST_MAG42-2935</name>
</gene>
<protein>
    <submittedName>
        <fullName evidence="2">Uncharacterized protein</fullName>
    </submittedName>
</protein>
<organism evidence="2">
    <name type="scientific">uncultured Chthoniobacterales bacterium</name>
    <dbReference type="NCBI Taxonomy" id="1836801"/>
    <lineage>
        <taxon>Bacteria</taxon>
        <taxon>Pseudomonadati</taxon>
        <taxon>Verrucomicrobiota</taxon>
        <taxon>Spartobacteria</taxon>
        <taxon>Chthoniobacterales</taxon>
        <taxon>environmental samples</taxon>
    </lineage>
</organism>
<proteinExistence type="predicted"/>